<name>A0AAN8PIF1_POLSC</name>
<feature type="region of interest" description="Disordered" evidence="1">
    <location>
        <begin position="1"/>
        <end position="34"/>
    </location>
</feature>
<reference evidence="2 3" key="1">
    <citation type="submission" date="2023-10" db="EMBL/GenBank/DDBJ databases">
        <title>Genomes of two closely related lineages of the louse Polyplax serrata with different host specificities.</title>
        <authorList>
            <person name="Martinu J."/>
            <person name="Tarabai H."/>
            <person name="Stefka J."/>
            <person name="Hypsa V."/>
        </authorList>
    </citation>
    <scope>NUCLEOTIDE SEQUENCE [LARGE SCALE GENOMIC DNA]</scope>
    <source>
        <strain evidence="2">HR10_N</strain>
    </source>
</reference>
<organism evidence="2 3">
    <name type="scientific">Polyplax serrata</name>
    <name type="common">Common mouse louse</name>
    <dbReference type="NCBI Taxonomy" id="468196"/>
    <lineage>
        <taxon>Eukaryota</taxon>
        <taxon>Metazoa</taxon>
        <taxon>Ecdysozoa</taxon>
        <taxon>Arthropoda</taxon>
        <taxon>Hexapoda</taxon>
        <taxon>Insecta</taxon>
        <taxon>Pterygota</taxon>
        <taxon>Neoptera</taxon>
        <taxon>Paraneoptera</taxon>
        <taxon>Psocodea</taxon>
        <taxon>Troctomorpha</taxon>
        <taxon>Phthiraptera</taxon>
        <taxon>Anoplura</taxon>
        <taxon>Polyplacidae</taxon>
        <taxon>Polyplax</taxon>
    </lineage>
</organism>
<protein>
    <submittedName>
        <fullName evidence="2">Uncharacterized protein</fullName>
    </submittedName>
</protein>
<sequence>MVRVESHKRDLTTHKKCRTNDRSRAEESKSLNSLTMARQAAKDRHREKAATVKRWFASFVSRRKKTWQNGDGENWRERGRDRRRKLANRNGRLKKVHQLVIKSMPEILVHGVFRLEGDTAPRPGVASIALTLIPSGVAYSSIRVFTKRPKPTGQLPREGETLFYQLLWQSLTFFVTESNR</sequence>
<feature type="compositionally biased region" description="Basic and acidic residues" evidence="1">
    <location>
        <begin position="1"/>
        <end position="29"/>
    </location>
</feature>
<comment type="caution">
    <text evidence="2">The sequence shown here is derived from an EMBL/GenBank/DDBJ whole genome shotgun (WGS) entry which is preliminary data.</text>
</comment>
<dbReference type="AlphaFoldDB" id="A0AAN8PIF1"/>
<evidence type="ECO:0000313" key="2">
    <source>
        <dbReference type="EMBL" id="KAK6632964.1"/>
    </source>
</evidence>
<evidence type="ECO:0000256" key="1">
    <source>
        <dbReference type="SAM" id="MobiDB-lite"/>
    </source>
</evidence>
<gene>
    <name evidence="2" type="ORF">RUM43_012707</name>
</gene>
<dbReference type="EMBL" id="JAWJWE010000006">
    <property type="protein sequence ID" value="KAK6632964.1"/>
    <property type="molecule type" value="Genomic_DNA"/>
</dbReference>
<dbReference type="Proteomes" id="UP001372834">
    <property type="component" value="Unassembled WGS sequence"/>
</dbReference>
<accession>A0AAN8PIF1</accession>
<evidence type="ECO:0000313" key="3">
    <source>
        <dbReference type="Proteomes" id="UP001372834"/>
    </source>
</evidence>
<proteinExistence type="predicted"/>